<name>M5RMP6_9BACT</name>
<dbReference type="InterPro" id="IPR025659">
    <property type="entry name" value="Tubby-like_C"/>
</dbReference>
<dbReference type="InterPro" id="IPR038595">
    <property type="entry name" value="LOR_sf"/>
</dbReference>
<evidence type="ECO:0000256" key="1">
    <source>
        <dbReference type="ARBA" id="ARBA00005437"/>
    </source>
</evidence>
<dbReference type="SUPFAM" id="SSF54518">
    <property type="entry name" value="Tubby C-terminal domain-like"/>
    <property type="match status" value="1"/>
</dbReference>
<gene>
    <name evidence="2" type="ORF">RMSM_02486</name>
</gene>
<comment type="caution">
    <text evidence="2">The sequence shown here is derived from an EMBL/GenBank/DDBJ whole genome shotgun (WGS) entry which is preliminary data.</text>
</comment>
<dbReference type="Proteomes" id="UP000011991">
    <property type="component" value="Unassembled WGS sequence"/>
</dbReference>
<accession>M5RMP6</accession>
<evidence type="ECO:0000313" key="2">
    <source>
        <dbReference type="EMBL" id="EMI20580.1"/>
    </source>
</evidence>
<keyword evidence="3" id="KW-1185">Reference proteome</keyword>
<dbReference type="PATRIC" id="fig|1265738.3.peg.2494"/>
<dbReference type="AlphaFoldDB" id="M5RMP6"/>
<comment type="similarity">
    <text evidence="1">Belongs to the LOR family.</text>
</comment>
<dbReference type="EMBL" id="ANOG01000352">
    <property type="protein sequence ID" value="EMI20580.1"/>
    <property type="molecule type" value="Genomic_DNA"/>
</dbReference>
<sequence>MDVCESIPTEITMQYPIELTFKLMTFGQRITATDASGNVLMFIKQKMFKLKEKVNIYSDSSQSNLIFTIASDRMIDFSANYHFTDAQGNEWGAVRRKGMKSLWSAHYEIMQNGAIDMTINEESPMKKVLESLLGEIPIIGLVAAYLLNPSYIVSRPDGTPLLRLTKRPAVFEGKFVLEKLGEMPEDDELRSLLGMIMLVLLERGRG</sequence>
<proteinExistence type="inferred from homology"/>
<dbReference type="Pfam" id="PF04525">
    <property type="entry name" value="LOR"/>
    <property type="match status" value="1"/>
</dbReference>
<protein>
    <submittedName>
        <fullName evidence="2">Uncharacterized protein</fullName>
    </submittedName>
</protein>
<evidence type="ECO:0000313" key="3">
    <source>
        <dbReference type="Proteomes" id="UP000011991"/>
    </source>
</evidence>
<organism evidence="2 3">
    <name type="scientific">Rhodopirellula maiorica SM1</name>
    <dbReference type="NCBI Taxonomy" id="1265738"/>
    <lineage>
        <taxon>Bacteria</taxon>
        <taxon>Pseudomonadati</taxon>
        <taxon>Planctomycetota</taxon>
        <taxon>Planctomycetia</taxon>
        <taxon>Pirellulales</taxon>
        <taxon>Pirellulaceae</taxon>
        <taxon>Novipirellula</taxon>
    </lineage>
</organism>
<dbReference type="InterPro" id="IPR007612">
    <property type="entry name" value="LOR"/>
</dbReference>
<dbReference type="Gene3D" id="2.40.160.200">
    <property type="entry name" value="LURP1-related"/>
    <property type="match status" value="1"/>
</dbReference>
<reference evidence="2 3" key="1">
    <citation type="journal article" date="2013" name="Mar. Genomics">
        <title>Expression of sulfatases in Rhodopirellula baltica and the diversity of sulfatases in the genus Rhodopirellula.</title>
        <authorList>
            <person name="Wegner C.E."/>
            <person name="Richter-Heitmann T."/>
            <person name="Klindworth A."/>
            <person name="Klockow C."/>
            <person name="Richter M."/>
            <person name="Achstetter T."/>
            <person name="Glockner F.O."/>
            <person name="Harder J."/>
        </authorList>
    </citation>
    <scope>NUCLEOTIDE SEQUENCE [LARGE SCALE GENOMIC DNA]</scope>
    <source>
        <strain evidence="2 3">SM1</strain>
    </source>
</reference>